<dbReference type="Proteomes" id="UP001296104">
    <property type="component" value="Unassembled WGS sequence"/>
</dbReference>
<proteinExistence type="predicted"/>
<accession>A0AAI8W1I1</accession>
<gene>
    <name evidence="2" type="ORF">LECACI_7A000668</name>
</gene>
<reference evidence="2" key="1">
    <citation type="submission" date="2023-11" db="EMBL/GenBank/DDBJ databases">
        <authorList>
            <person name="Alioto T."/>
            <person name="Alioto T."/>
            <person name="Gomez Garrido J."/>
        </authorList>
    </citation>
    <scope>NUCLEOTIDE SEQUENCE</scope>
</reference>
<evidence type="ECO:0000313" key="2">
    <source>
        <dbReference type="EMBL" id="CAK3788516.1"/>
    </source>
</evidence>
<sequence>MSNPDPDQDTIEAVRTSRLVASKRRSAFPSAATPRNPGEAQGVKMVVFRIRHFNQRNDEPWLTATFTSTANVRSTIQGLIEQVSTKPNSALYLNSDYNNPGKQVTLDELVDLVTKESVLVGGEVDDVEVVVGEPRRSALVQTTPPRREERRERKKEDTKCCVVL</sequence>
<feature type="compositionally biased region" description="Basic and acidic residues" evidence="1">
    <location>
        <begin position="145"/>
        <end position="157"/>
    </location>
</feature>
<protein>
    <submittedName>
        <fullName evidence="2">Uncharacterized protein</fullName>
    </submittedName>
</protein>
<comment type="caution">
    <text evidence="2">The sequence shown here is derived from an EMBL/GenBank/DDBJ whole genome shotgun (WGS) entry which is preliminary data.</text>
</comment>
<organism evidence="2 3">
    <name type="scientific">Lecanosticta acicola</name>
    <dbReference type="NCBI Taxonomy" id="111012"/>
    <lineage>
        <taxon>Eukaryota</taxon>
        <taxon>Fungi</taxon>
        <taxon>Dikarya</taxon>
        <taxon>Ascomycota</taxon>
        <taxon>Pezizomycotina</taxon>
        <taxon>Dothideomycetes</taxon>
        <taxon>Dothideomycetidae</taxon>
        <taxon>Mycosphaerellales</taxon>
        <taxon>Mycosphaerellaceae</taxon>
        <taxon>Lecanosticta</taxon>
    </lineage>
</organism>
<dbReference type="EMBL" id="CAVMBE010000002">
    <property type="protein sequence ID" value="CAK3788516.1"/>
    <property type="molecule type" value="Genomic_DNA"/>
</dbReference>
<dbReference type="AlphaFoldDB" id="A0AAI8W1I1"/>
<evidence type="ECO:0000256" key="1">
    <source>
        <dbReference type="SAM" id="MobiDB-lite"/>
    </source>
</evidence>
<name>A0AAI8W1I1_9PEZI</name>
<evidence type="ECO:0000313" key="3">
    <source>
        <dbReference type="Proteomes" id="UP001296104"/>
    </source>
</evidence>
<feature type="region of interest" description="Disordered" evidence="1">
    <location>
        <begin position="136"/>
        <end position="157"/>
    </location>
</feature>
<keyword evidence="3" id="KW-1185">Reference proteome</keyword>